<proteinExistence type="predicted"/>
<comment type="subcellular location">
    <subcellularLocation>
        <location evidence="1">Membrane</location>
        <topology evidence="1">Multi-pass membrane protein</topology>
    </subcellularLocation>
</comment>
<evidence type="ECO:0000313" key="6">
    <source>
        <dbReference type="EMBL" id="GAV03580.1"/>
    </source>
</evidence>
<evidence type="ECO:0000256" key="1">
    <source>
        <dbReference type="ARBA" id="ARBA00004141"/>
    </source>
</evidence>
<reference evidence="6 7" key="1">
    <citation type="journal article" date="2016" name="Nat. Commun.">
        <title>Extremotolerant tardigrade genome and improved radiotolerance of human cultured cells by tardigrade-unique protein.</title>
        <authorList>
            <person name="Hashimoto T."/>
            <person name="Horikawa D.D."/>
            <person name="Saito Y."/>
            <person name="Kuwahara H."/>
            <person name="Kozuka-Hata H."/>
            <person name="Shin-I T."/>
            <person name="Minakuchi Y."/>
            <person name="Ohishi K."/>
            <person name="Motoyama A."/>
            <person name="Aizu T."/>
            <person name="Enomoto A."/>
            <person name="Kondo K."/>
            <person name="Tanaka S."/>
            <person name="Hara Y."/>
            <person name="Koshikawa S."/>
            <person name="Sagara H."/>
            <person name="Miura T."/>
            <person name="Yokobori S."/>
            <person name="Miyagawa K."/>
            <person name="Suzuki Y."/>
            <person name="Kubo T."/>
            <person name="Oyama M."/>
            <person name="Kohara Y."/>
            <person name="Fujiyama A."/>
            <person name="Arakawa K."/>
            <person name="Katayama T."/>
            <person name="Toyoda A."/>
            <person name="Kunieda T."/>
        </authorList>
    </citation>
    <scope>NUCLEOTIDE SEQUENCE [LARGE SCALE GENOMIC DNA]</scope>
    <source>
        <strain evidence="6 7">YOKOZUNA-1</strain>
    </source>
</reference>
<evidence type="ECO:0000313" key="7">
    <source>
        <dbReference type="Proteomes" id="UP000186922"/>
    </source>
</evidence>
<dbReference type="GO" id="GO:0016020">
    <property type="term" value="C:membrane"/>
    <property type="evidence" value="ECO:0007669"/>
    <property type="project" value="UniProtKB-SubCell"/>
</dbReference>
<name>A0A1D1VPU5_RAMVA</name>
<dbReference type="Gene3D" id="1.20.140.150">
    <property type="match status" value="1"/>
</dbReference>
<sequence>MAGRLGRRNNGATGRSNPVGRINSLMAFAAVAAIIAVIIVLIAFATPVWLEADRNMVSNPVPPFNIPFDKMGLWQFCFRLYQIGDPFLRYSIICRWYFSSGWPPMMEFLAPSFFIATQVLYTIGFILCVVGMILLIAVLVRGPNSGMLFGLGAIFMLAALFICISFIIFAARVFDREWIFGWQSNYLSWSFALAVGGGILLWICGALFLIEGRRAAYADERGDAITVVHRQPQPVLITSEPTKAQQTGYVVTTEQARKTHPEMTSLQGADSREYKNVQVKQEREYRNVVPVLPPKPNGTNGDNTYSYEYKREYQYAVKDSDL</sequence>
<evidence type="ECO:0000256" key="3">
    <source>
        <dbReference type="ARBA" id="ARBA00022989"/>
    </source>
</evidence>
<keyword evidence="2 5" id="KW-0812">Transmembrane</keyword>
<dbReference type="EMBL" id="BDGG01000009">
    <property type="protein sequence ID" value="GAV03580.1"/>
    <property type="molecule type" value="Genomic_DNA"/>
</dbReference>
<feature type="transmembrane region" description="Helical" evidence="5">
    <location>
        <begin position="25"/>
        <end position="50"/>
    </location>
</feature>
<gene>
    <name evidence="6" type="primary">RvY_13976-1</name>
    <name evidence="6" type="synonym">RvY_13976.1</name>
    <name evidence="6" type="ORF">RvY_13976</name>
</gene>
<dbReference type="PANTHER" id="PTHR21284">
    <property type="entry name" value="EG:80H7.2 PROTEIN"/>
    <property type="match status" value="1"/>
</dbReference>
<dbReference type="AlphaFoldDB" id="A0A1D1VPU5"/>
<dbReference type="PANTHER" id="PTHR21284:SF6">
    <property type="entry name" value="SINUOUS"/>
    <property type="match status" value="1"/>
</dbReference>
<evidence type="ECO:0000256" key="4">
    <source>
        <dbReference type="ARBA" id="ARBA00023136"/>
    </source>
</evidence>
<keyword evidence="7" id="KW-1185">Reference proteome</keyword>
<feature type="transmembrane region" description="Helical" evidence="5">
    <location>
        <begin position="186"/>
        <end position="210"/>
    </location>
</feature>
<comment type="caution">
    <text evidence="6">The sequence shown here is derived from an EMBL/GenBank/DDBJ whole genome shotgun (WGS) entry which is preliminary data.</text>
</comment>
<keyword evidence="4 5" id="KW-0472">Membrane</keyword>
<protein>
    <submittedName>
        <fullName evidence="6">Uncharacterized protein</fullName>
    </submittedName>
</protein>
<organism evidence="6 7">
    <name type="scientific">Ramazzottius varieornatus</name>
    <name type="common">Water bear</name>
    <name type="synonym">Tardigrade</name>
    <dbReference type="NCBI Taxonomy" id="947166"/>
    <lineage>
        <taxon>Eukaryota</taxon>
        <taxon>Metazoa</taxon>
        <taxon>Ecdysozoa</taxon>
        <taxon>Tardigrada</taxon>
        <taxon>Eutardigrada</taxon>
        <taxon>Parachela</taxon>
        <taxon>Hypsibioidea</taxon>
        <taxon>Ramazzottiidae</taxon>
        <taxon>Ramazzottius</taxon>
    </lineage>
</organism>
<evidence type="ECO:0000256" key="5">
    <source>
        <dbReference type="SAM" id="Phobius"/>
    </source>
</evidence>
<feature type="transmembrane region" description="Helical" evidence="5">
    <location>
        <begin position="147"/>
        <end position="174"/>
    </location>
</feature>
<keyword evidence="3 5" id="KW-1133">Transmembrane helix</keyword>
<dbReference type="InterPro" id="IPR004031">
    <property type="entry name" value="PMP22/EMP/MP20/Claudin"/>
</dbReference>
<dbReference type="OrthoDB" id="10062378at2759"/>
<dbReference type="Pfam" id="PF13903">
    <property type="entry name" value="Claudin_2"/>
    <property type="match status" value="1"/>
</dbReference>
<dbReference type="Proteomes" id="UP000186922">
    <property type="component" value="Unassembled WGS sequence"/>
</dbReference>
<dbReference type="STRING" id="947166.A0A1D1VPU5"/>
<accession>A0A1D1VPU5</accession>
<evidence type="ECO:0000256" key="2">
    <source>
        <dbReference type="ARBA" id="ARBA00022692"/>
    </source>
</evidence>
<feature type="transmembrane region" description="Helical" evidence="5">
    <location>
        <begin position="113"/>
        <end position="140"/>
    </location>
</feature>